<comment type="caution">
    <text evidence="2">The sequence shown here is derived from an EMBL/GenBank/DDBJ whole genome shotgun (WGS) entry which is preliminary data.</text>
</comment>
<dbReference type="EMBL" id="BKAQ01000004">
    <property type="protein sequence ID" value="GEP81416.1"/>
    <property type="molecule type" value="Genomic_DNA"/>
</dbReference>
<sequence>MARPRKLNATKTGNHTKSELEESKLLENGLEQFESININSEPADLTENAVTEWRRVVPLLEQLPIANLDYTMIKRYCQLVDINDDAYADVIQNGAVNEENTKKTGSFLVYMDTLKEIKSICGQLGMTIDSRMRIVVPTEKENKKSIFDEFALDEDDDEDDL</sequence>
<evidence type="ECO:0000313" key="2">
    <source>
        <dbReference type="EMBL" id="GEP81416.1"/>
    </source>
</evidence>
<dbReference type="NCBIfam" id="TIGR01558">
    <property type="entry name" value="sm_term_P27"/>
    <property type="match status" value="1"/>
</dbReference>
<accession>A0ABQ0XJ02</accession>
<name>A0ABQ0XJ02_9STAP</name>
<dbReference type="InterPro" id="IPR006448">
    <property type="entry name" value="Phage_term_ssu_P27"/>
</dbReference>
<dbReference type="Pfam" id="PF05119">
    <property type="entry name" value="Terminase_4"/>
    <property type="match status" value="1"/>
</dbReference>
<evidence type="ECO:0000313" key="3">
    <source>
        <dbReference type="Proteomes" id="UP000321040"/>
    </source>
</evidence>
<protein>
    <submittedName>
        <fullName evidence="2">Phage terminase small subunit</fullName>
    </submittedName>
</protein>
<organism evidence="2 3">
    <name type="scientific">Staphylococcus kloosii</name>
    <dbReference type="NCBI Taxonomy" id="29384"/>
    <lineage>
        <taxon>Bacteria</taxon>
        <taxon>Bacillati</taxon>
        <taxon>Bacillota</taxon>
        <taxon>Bacilli</taxon>
        <taxon>Bacillales</taxon>
        <taxon>Staphylococcaceae</taxon>
        <taxon>Staphylococcus</taxon>
    </lineage>
</organism>
<dbReference type="GeneID" id="69905808"/>
<dbReference type="RefSeq" id="WP_103295265.1">
    <property type="nucleotide sequence ID" value="NZ_BKAQ01000004.1"/>
</dbReference>
<proteinExistence type="predicted"/>
<reference evidence="2 3" key="1">
    <citation type="submission" date="2019-07" db="EMBL/GenBank/DDBJ databases">
        <title>Whole genome shotgun sequence of Staphylococcus kloosii NBRC 109624.</title>
        <authorList>
            <person name="Hosoyama A."/>
            <person name="Uohara A."/>
            <person name="Ohji S."/>
            <person name="Ichikawa N."/>
        </authorList>
    </citation>
    <scope>NUCLEOTIDE SEQUENCE [LARGE SCALE GENOMIC DNA]</scope>
    <source>
        <strain evidence="2 3">NBRC 109624</strain>
    </source>
</reference>
<feature type="region of interest" description="Disordered" evidence="1">
    <location>
        <begin position="1"/>
        <end position="21"/>
    </location>
</feature>
<evidence type="ECO:0000256" key="1">
    <source>
        <dbReference type="SAM" id="MobiDB-lite"/>
    </source>
</evidence>
<keyword evidence="3" id="KW-1185">Reference proteome</keyword>
<gene>
    <name evidence="2" type="ORF">SKL01_05940</name>
</gene>
<dbReference type="Proteomes" id="UP000321040">
    <property type="component" value="Unassembled WGS sequence"/>
</dbReference>